<evidence type="ECO:0000256" key="3">
    <source>
        <dbReference type="SAM" id="MobiDB-lite"/>
    </source>
</evidence>
<evidence type="ECO:0000313" key="6">
    <source>
        <dbReference type="Proteomes" id="UP000824162"/>
    </source>
</evidence>
<evidence type="ECO:0000256" key="1">
    <source>
        <dbReference type="ARBA" id="ARBA00024353"/>
    </source>
</evidence>
<name>A0A9D1TMU5_9FIRM</name>
<comment type="similarity">
    <text evidence="1">Belongs to the zinc-associated anti-sigma factor (ZAS) superfamily. Anti-sigma-W factor family.</text>
</comment>
<dbReference type="Proteomes" id="UP000824162">
    <property type="component" value="Unassembled WGS sequence"/>
</dbReference>
<evidence type="ECO:0000256" key="2">
    <source>
        <dbReference type="ARBA" id="ARBA00024438"/>
    </source>
</evidence>
<feature type="region of interest" description="Disordered" evidence="3">
    <location>
        <begin position="283"/>
        <end position="529"/>
    </location>
</feature>
<gene>
    <name evidence="5" type="ORF">H9900_04830</name>
</gene>
<dbReference type="Gene3D" id="1.10.10.1320">
    <property type="entry name" value="Anti-sigma factor, zinc-finger domain"/>
    <property type="match status" value="1"/>
</dbReference>
<dbReference type="InterPro" id="IPR041916">
    <property type="entry name" value="Anti_sigma_zinc_sf"/>
</dbReference>
<organism evidence="5 6">
    <name type="scientific">Candidatus Monoglobus merdigallinarum</name>
    <dbReference type="NCBI Taxonomy" id="2838698"/>
    <lineage>
        <taxon>Bacteria</taxon>
        <taxon>Bacillati</taxon>
        <taxon>Bacillota</taxon>
        <taxon>Clostridia</taxon>
        <taxon>Monoglobales</taxon>
        <taxon>Monoglobaceae</taxon>
        <taxon>Monoglobus</taxon>
    </lineage>
</organism>
<accession>A0A9D1TMU5</accession>
<feature type="domain" description="Putative zinc-finger" evidence="4">
    <location>
        <begin position="127"/>
        <end position="161"/>
    </location>
</feature>
<evidence type="ECO:0000313" key="5">
    <source>
        <dbReference type="EMBL" id="HIV86118.1"/>
    </source>
</evidence>
<protein>
    <recommendedName>
        <fullName evidence="2">Anti-sigma-W factor RsiW</fullName>
    </recommendedName>
</protein>
<reference evidence="5" key="2">
    <citation type="submission" date="2021-04" db="EMBL/GenBank/DDBJ databases">
        <authorList>
            <person name="Gilroy R."/>
        </authorList>
    </citation>
    <scope>NUCLEOTIDE SEQUENCE</scope>
    <source>
        <strain evidence="5">5790</strain>
    </source>
</reference>
<dbReference type="InterPro" id="IPR027383">
    <property type="entry name" value="Znf_put"/>
</dbReference>
<proteinExistence type="inferred from homology"/>
<feature type="compositionally biased region" description="Low complexity" evidence="3">
    <location>
        <begin position="458"/>
        <end position="514"/>
    </location>
</feature>
<dbReference type="EMBL" id="DXIJ01000102">
    <property type="protein sequence ID" value="HIV86118.1"/>
    <property type="molecule type" value="Genomic_DNA"/>
</dbReference>
<feature type="compositionally biased region" description="Low complexity" evidence="3">
    <location>
        <begin position="304"/>
        <end position="403"/>
    </location>
</feature>
<dbReference type="AlphaFoldDB" id="A0A9D1TMU5"/>
<dbReference type="Pfam" id="PF13490">
    <property type="entry name" value="zf-HC2"/>
    <property type="match status" value="1"/>
</dbReference>
<reference evidence="5" key="1">
    <citation type="journal article" date="2021" name="PeerJ">
        <title>Extensive microbial diversity within the chicken gut microbiome revealed by metagenomics and culture.</title>
        <authorList>
            <person name="Gilroy R."/>
            <person name="Ravi A."/>
            <person name="Getino M."/>
            <person name="Pursley I."/>
            <person name="Horton D.L."/>
            <person name="Alikhan N.F."/>
            <person name="Baker D."/>
            <person name="Gharbi K."/>
            <person name="Hall N."/>
            <person name="Watson M."/>
            <person name="Adriaenssens E.M."/>
            <person name="Foster-Nyarko E."/>
            <person name="Jarju S."/>
            <person name="Secka A."/>
            <person name="Antonio M."/>
            <person name="Oren A."/>
            <person name="Chaudhuri R.R."/>
            <person name="La Ragione R."/>
            <person name="Hildebrand F."/>
            <person name="Pallen M.J."/>
        </authorList>
    </citation>
    <scope>NUCLEOTIDE SEQUENCE</scope>
    <source>
        <strain evidence="5">5790</strain>
    </source>
</reference>
<comment type="caution">
    <text evidence="5">The sequence shown here is derived from an EMBL/GenBank/DDBJ whole genome shotgun (WGS) entry which is preliminary data.</text>
</comment>
<evidence type="ECO:0000259" key="4">
    <source>
        <dbReference type="Pfam" id="PF13490"/>
    </source>
</evidence>
<sequence>MSDFEKNEELSRKYGEVMDSIANDIRQINLDEREPVVLTGSGSVSENADLISAAVDDLSGDSPIVQAEAGNNGGLGDDVFSLKSVSDDLSDEFDDTPLSNIGDFDKQLLKIQGYDSEADDFEDVLTCDECRDMLYDFVSDALDETETGKVNAHLKNCEMCRIELDDIRDMLGVLSSDLAQPCPKDLISKAHNNLVAIAPEVKEEYARIRSQSKISDKLLSAFENIKTEGAKLVKNANWRVVAPAAMSAVLVMGVAGSGIYQIMKSSDELYDFSDNAAIANAKATAKPSSSGLDEYLDDGNDSLPSPRSSARPSAASSPGASSPSRATAAPRATSRPAASSSGSSSTARSSSGTSRSSSSRSSTSGSSSSSNRSTAGSSAATNRSTASSRSSATRAPSPTATPAYRTPRIILPDISSNTASPTYVPPEGALPSIQLPDIQSARDTSQEDGYLVGGAGGESVPAAASADAEASEPTEAPETATPAPTAAPVPTATPQRSQTAASTAAPVHTPAVTAEPKLDRNSEGETEAYRAVPSERLNSASLIRCSIDSKEVYDALMNSALANCSKINQSGEAILYFTSEEYSAFTDFMTANDLTYTLMSLGTNNNNDVKVIIAPQAD</sequence>